<dbReference type="PANTHER" id="PTHR14218:SF15">
    <property type="entry name" value="TRIPEPTIDYL-PEPTIDASE 1"/>
    <property type="match status" value="1"/>
</dbReference>
<feature type="region of interest" description="Disordered" evidence="8">
    <location>
        <begin position="658"/>
        <end position="682"/>
    </location>
</feature>
<evidence type="ECO:0000259" key="9">
    <source>
        <dbReference type="PROSITE" id="PS51695"/>
    </source>
</evidence>
<keyword evidence="4 10" id="KW-0378">Hydrolase</keyword>
<proteinExistence type="predicted"/>
<dbReference type="InterPro" id="IPR015366">
    <property type="entry name" value="S53_propep"/>
</dbReference>
<evidence type="ECO:0000256" key="8">
    <source>
        <dbReference type="SAM" id="MobiDB-lite"/>
    </source>
</evidence>
<keyword evidence="7" id="KW-0865">Zymogen</keyword>
<dbReference type="Gene3D" id="3.40.50.200">
    <property type="entry name" value="Peptidase S8/S53 domain"/>
    <property type="match status" value="1"/>
</dbReference>
<dbReference type="EC" id="3.4.21.100" evidence="10"/>
<reference evidence="10 11" key="1">
    <citation type="submission" date="2019-02" db="EMBL/GenBank/DDBJ databases">
        <title>Deep-cultivation of Planctomycetes and their phenomic and genomic characterization uncovers novel biology.</title>
        <authorList>
            <person name="Wiegand S."/>
            <person name="Jogler M."/>
            <person name="Boedeker C."/>
            <person name="Pinto D."/>
            <person name="Vollmers J."/>
            <person name="Rivas-Marin E."/>
            <person name="Kohn T."/>
            <person name="Peeters S.H."/>
            <person name="Heuer A."/>
            <person name="Rast P."/>
            <person name="Oberbeckmann S."/>
            <person name="Bunk B."/>
            <person name="Jeske O."/>
            <person name="Meyerdierks A."/>
            <person name="Storesund J.E."/>
            <person name="Kallscheuer N."/>
            <person name="Luecker S."/>
            <person name="Lage O.M."/>
            <person name="Pohl T."/>
            <person name="Merkel B.J."/>
            <person name="Hornburger P."/>
            <person name="Mueller R.-W."/>
            <person name="Bruemmer F."/>
            <person name="Labrenz M."/>
            <person name="Spormann A.M."/>
            <person name="Op den Camp H."/>
            <person name="Overmann J."/>
            <person name="Amann R."/>
            <person name="Jetten M.S.M."/>
            <person name="Mascher T."/>
            <person name="Medema M.H."/>
            <person name="Devos D.P."/>
            <person name="Kaster A.-K."/>
            <person name="Ovreas L."/>
            <person name="Rohde M."/>
            <person name="Galperin M.Y."/>
            <person name="Jogler C."/>
        </authorList>
    </citation>
    <scope>NUCLEOTIDE SEQUENCE [LARGE SCALE GENOMIC DNA]</scope>
    <source>
        <strain evidence="10 11">TBK1r</strain>
    </source>
</reference>
<evidence type="ECO:0000313" key="11">
    <source>
        <dbReference type="Proteomes" id="UP000318081"/>
    </source>
</evidence>
<dbReference type="PROSITE" id="PS51695">
    <property type="entry name" value="SEDOLISIN"/>
    <property type="match status" value="1"/>
</dbReference>
<feature type="compositionally biased region" description="Polar residues" evidence="8">
    <location>
        <begin position="1"/>
        <end position="12"/>
    </location>
</feature>
<keyword evidence="11" id="KW-1185">Reference proteome</keyword>
<dbReference type="CDD" id="cd11377">
    <property type="entry name" value="Pro-peptidase_S53"/>
    <property type="match status" value="1"/>
</dbReference>
<dbReference type="RefSeq" id="WP_145212955.1">
    <property type="nucleotide sequence ID" value="NZ_CP036432.1"/>
</dbReference>
<dbReference type="PANTHER" id="PTHR14218">
    <property type="entry name" value="PROTEASE S8 TRIPEPTIDYL PEPTIDASE I CLN2"/>
    <property type="match status" value="1"/>
</dbReference>
<evidence type="ECO:0000256" key="5">
    <source>
        <dbReference type="ARBA" id="ARBA00022825"/>
    </source>
</evidence>
<dbReference type="InterPro" id="IPR000209">
    <property type="entry name" value="Peptidase_S8/S53_dom"/>
</dbReference>
<dbReference type="SUPFAM" id="SSF52743">
    <property type="entry name" value="Subtilisin-like"/>
    <property type="match status" value="1"/>
</dbReference>
<evidence type="ECO:0000313" key="10">
    <source>
        <dbReference type="EMBL" id="QDV84550.1"/>
    </source>
</evidence>
<evidence type="ECO:0000256" key="1">
    <source>
        <dbReference type="ARBA" id="ARBA00001913"/>
    </source>
</evidence>
<dbReference type="InterPro" id="IPR050819">
    <property type="entry name" value="Tripeptidyl-peptidase_I"/>
</dbReference>
<feature type="region of interest" description="Disordered" evidence="8">
    <location>
        <begin position="1"/>
        <end position="36"/>
    </location>
</feature>
<dbReference type="CDD" id="cd04056">
    <property type="entry name" value="Peptidases_S53"/>
    <property type="match status" value="1"/>
</dbReference>
<protein>
    <submittedName>
        <fullName evidence="10">Pseudomonalisin</fullName>
        <ecNumber evidence="10">3.4.21.100</ecNumber>
    </submittedName>
</protein>
<evidence type="ECO:0000256" key="6">
    <source>
        <dbReference type="ARBA" id="ARBA00022837"/>
    </source>
</evidence>
<keyword evidence="5" id="KW-0720">Serine protease</keyword>
<keyword evidence="2" id="KW-0645">Protease</keyword>
<dbReference type="EMBL" id="CP036432">
    <property type="protein sequence ID" value="QDV84550.1"/>
    <property type="molecule type" value="Genomic_DNA"/>
</dbReference>
<gene>
    <name evidence="10" type="primary">pcp_1</name>
    <name evidence="10" type="ORF">TBK1r_35010</name>
</gene>
<comment type="cofactor">
    <cofactor evidence="1">
        <name>Ca(2+)</name>
        <dbReference type="ChEBI" id="CHEBI:29108"/>
    </cofactor>
</comment>
<dbReference type="SUPFAM" id="SSF54897">
    <property type="entry name" value="Protease propeptides/inhibitors"/>
    <property type="match status" value="1"/>
</dbReference>
<feature type="region of interest" description="Disordered" evidence="8">
    <location>
        <begin position="258"/>
        <end position="283"/>
    </location>
</feature>
<sequence>MTSSDESPNSTDAESDWVPLEGSAVPMPQDVRELGDADPNRSLVITIYVRPRTDAPALSEDRAETLADEVLSLEQFEEQFGSSDEDIDAVVDFCQGVGFDLIEPFAGRCVVHAQGTVAQCSEAFQVALKRFDCRRGKFFGHHGDVFVPRALDGIIEAVGGLDSIGTLGRIRIEENIKEVELDEPDLPPDALPAAWPEPEDAPPDIVRSEALAWVDPSGISPVASQSVSVDSDATWTGPEEGGDAPVVCAEARAEYRSEERMGADPFGPDYAPPRSSNDEPIPPGYRIHFPSKIARLYDFPEQFDGSGETIGIISLGGQFHRSDMETYFRVQGITPPEIIVEPIGQQYPRAASPPGPPDKTWNAQQIAEYANDLELTLDLQVAGSIAPGAKLVVFRLHPNARQPYLTALTHALHSQNRPSVVSISYGSAEATLASRPMQLANSLFARASLMGITICAASGDAGSASRDFDVIRTRPTSPHVNFPASSPYVLACGGTEIETTDGNIVREYAWNDLDQCRLATAGGRSREFKCPDYQCQIKLPSMPSQQDDFDGRGLPDVAANASLASGYHTLLAGRWDYSGGTSASAPLWAALIARINQGLGRRVGFIHPILYRLAGTDAFRDITEGSNGFFKSGIGWDACTGHGVPVGRALFEGVKRELAKRPERKPEDPPTETTDIAAQAQQSARLAQQAAHFAQFAISSLSPPNWRRPD</sequence>
<organism evidence="10 11">
    <name type="scientific">Stieleria magnilauensis</name>
    <dbReference type="NCBI Taxonomy" id="2527963"/>
    <lineage>
        <taxon>Bacteria</taxon>
        <taxon>Pseudomonadati</taxon>
        <taxon>Planctomycetota</taxon>
        <taxon>Planctomycetia</taxon>
        <taxon>Pirellulales</taxon>
        <taxon>Pirellulaceae</taxon>
        <taxon>Stieleria</taxon>
    </lineage>
</organism>
<dbReference type="Proteomes" id="UP000318081">
    <property type="component" value="Chromosome"/>
</dbReference>
<dbReference type="InterPro" id="IPR036852">
    <property type="entry name" value="Peptidase_S8/S53_dom_sf"/>
</dbReference>
<evidence type="ECO:0000256" key="4">
    <source>
        <dbReference type="ARBA" id="ARBA00022801"/>
    </source>
</evidence>
<dbReference type="SMART" id="SM00944">
    <property type="entry name" value="Pro-kuma_activ"/>
    <property type="match status" value="1"/>
</dbReference>
<dbReference type="GO" id="GO:0016787">
    <property type="term" value="F:hydrolase activity"/>
    <property type="evidence" value="ECO:0007669"/>
    <property type="project" value="UniProtKB-KW"/>
</dbReference>
<evidence type="ECO:0000256" key="7">
    <source>
        <dbReference type="ARBA" id="ARBA00023145"/>
    </source>
</evidence>
<evidence type="ECO:0000256" key="3">
    <source>
        <dbReference type="ARBA" id="ARBA00022723"/>
    </source>
</evidence>
<feature type="domain" description="Peptidase S53" evidence="9">
    <location>
        <begin position="287"/>
        <end position="657"/>
    </location>
</feature>
<accession>A0ABX5XUC8</accession>
<dbReference type="InterPro" id="IPR030400">
    <property type="entry name" value="Sedolisin_dom"/>
</dbReference>
<feature type="compositionally biased region" description="Basic and acidic residues" evidence="8">
    <location>
        <begin position="658"/>
        <end position="668"/>
    </location>
</feature>
<dbReference type="Pfam" id="PF00082">
    <property type="entry name" value="Peptidase_S8"/>
    <property type="match status" value="1"/>
</dbReference>
<dbReference type="Pfam" id="PF09286">
    <property type="entry name" value="Pro-kuma_activ"/>
    <property type="match status" value="1"/>
</dbReference>
<evidence type="ECO:0000256" key="2">
    <source>
        <dbReference type="ARBA" id="ARBA00022670"/>
    </source>
</evidence>
<name>A0ABX5XUC8_9BACT</name>
<keyword evidence="6" id="KW-0106">Calcium</keyword>
<keyword evidence="3" id="KW-0479">Metal-binding</keyword>